<keyword evidence="2" id="KW-1185">Reference proteome</keyword>
<evidence type="ECO:0000313" key="1">
    <source>
        <dbReference type="EMBL" id="MBC3805018.1"/>
    </source>
</evidence>
<name>A0ABR6WX40_9FIRM</name>
<sequence>MIIHIQEESLEFENDPKMIEKYFDTINEILKKKDLQFSHLIIDGVPIYEDFMNYFTDHIDRIKKVEVAVQTIENLLNDTILSTYDYIQNGIIVIKPLAEAFYQRPDSESWKKLTQLFEGIQWIIEVLARIDAIRNLDSLVTNYGVWNEYVQAAGELSSIMPVIEEAMVNKDNVLIGDVLLYEIVPIFKKMKEKLQFLIPRKGSINVS</sequence>
<gene>
    <name evidence="1" type="ORF">GH808_11305</name>
</gene>
<dbReference type="Proteomes" id="UP000603234">
    <property type="component" value="Unassembled WGS sequence"/>
</dbReference>
<reference evidence="1 2" key="1">
    <citation type="journal article" date="2020" name="mSystems">
        <title>Defining Genomic and Predicted Metabolic Features of the Acetobacterium Genus.</title>
        <authorList>
            <person name="Ross D.E."/>
            <person name="Marshall C.W."/>
            <person name="Gulliver D."/>
            <person name="May H.D."/>
            <person name="Norman R.S."/>
        </authorList>
    </citation>
    <scope>NUCLEOTIDE SEQUENCE [LARGE SCALE GENOMIC DNA]</scope>
    <source>
        <strain evidence="1 2">DSM 8238</strain>
    </source>
</reference>
<organism evidence="1 2">
    <name type="scientific">Acetobacterium fimetarium</name>
    <dbReference type="NCBI Taxonomy" id="52691"/>
    <lineage>
        <taxon>Bacteria</taxon>
        <taxon>Bacillati</taxon>
        <taxon>Bacillota</taxon>
        <taxon>Clostridia</taxon>
        <taxon>Eubacteriales</taxon>
        <taxon>Eubacteriaceae</taxon>
        <taxon>Acetobacterium</taxon>
    </lineage>
</organism>
<dbReference type="EMBL" id="WJBC01000017">
    <property type="protein sequence ID" value="MBC3805018.1"/>
    <property type="molecule type" value="Genomic_DNA"/>
</dbReference>
<evidence type="ECO:0000313" key="2">
    <source>
        <dbReference type="Proteomes" id="UP000603234"/>
    </source>
</evidence>
<protein>
    <submittedName>
        <fullName evidence="1">Uncharacterized protein</fullName>
    </submittedName>
</protein>
<comment type="caution">
    <text evidence="1">The sequence shown here is derived from an EMBL/GenBank/DDBJ whole genome shotgun (WGS) entry which is preliminary data.</text>
</comment>
<proteinExistence type="predicted"/>
<dbReference type="RefSeq" id="WP_186842901.1">
    <property type="nucleotide sequence ID" value="NZ_WJBC01000017.1"/>
</dbReference>
<accession>A0ABR6WX40</accession>